<dbReference type="InterPro" id="IPR001296">
    <property type="entry name" value="Glyco_trans_1"/>
</dbReference>
<dbReference type="GO" id="GO:0005886">
    <property type="term" value="C:plasma membrane"/>
    <property type="evidence" value="ECO:0007669"/>
    <property type="project" value="UniProtKB-SubCell"/>
</dbReference>
<dbReference type="PANTHER" id="PTHR12526:SF629">
    <property type="entry name" value="TEICHURONIC ACID BIOSYNTHESIS GLYCOSYLTRANSFERASE TUAH-RELATED"/>
    <property type="match status" value="1"/>
</dbReference>
<feature type="binding site" evidence="11">
    <location>
        <begin position="402"/>
        <end position="405"/>
    </location>
    <ligand>
        <name>N-acetyl-D-glucosamine</name>
        <dbReference type="ChEBI" id="CHEBI:506227"/>
    </ligand>
</feature>
<feature type="binding site" evidence="11">
    <location>
        <begin position="382"/>
        <end position="383"/>
    </location>
    <ligand>
        <name>UDP</name>
        <dbReference type="ChEBI" id="CHEBI:58223"/>
    </ligand>
</feature>
<comment type="subunit">
    <text evidence="11">Forms a heterotetramer with 2 subunits each of GtfA and GtfB. Part of the accessory SecA2/SecY2 protein translocation apparatus.</text>
</comment>
<evidence type="ECO:0000256" key="10">
    <source>
        <dbReference type="ARBA" id="ARBA00052053"/>
    </source>
</evidence>
<comment type="caution">
    <text evidence="14">The sequence shown here is derived from an EMBL/GenBank/DDBJ whole genome shotgun (WGS) entry which is preliminary data.</text>
</comment>
<gene>
    <name evidence="11 14" type="primary">gtfA</name>
    <name evidence="14" type="ORF">CSX01_10480</name>
</gene>
<dbReference type="Pfam" id="PF22145">
    <property type="entry name" value="GtfA_EBD"/>
    <property type="match status" value="1"/>
</dbReference>
<proteinExistence type="inferred from homology"/>
<dbReference type="EC" id="2.4.1.-" evidence="11"/>
<comment type="pathway">
    <text evidence="2 11">Protein modification; protein glycosylation.</text>
</comment>
<dbReference type="Gene3D" id="3.40.50.2000">
    <property type="entry name" value="Glycogen Phosphorylase B"/>
    <property type="match status" value="2"/>
</dbReference>
<organism evidence="14 15">
    <name type="scientific">Pseudobutyrivibrio ruminis</name>
    <dbReference type="NCBI Taxonomy" id="46206"/>
    <lineage>
        <taxon>Bacteria</taxon>
        <taxon>Bacillati</taxon>
        <taxon>Bacillota</taxon>
        <taxon>Clostridia</taxon>
        <taxon>Lachnospirales</taxon>
        <taxon>Lachnospiraceae</taxon>
        <taxon>Pseudobutyrivibrio</taxon>
    </lineage>
</organism>
<dbReference type="CDD" id="cd04949">
    <property type="entry name" value="GT4_GtfA-like"/>
    <property type="match status" value="1"/>
</dbReference>
<keyword evidence="7 11" id="KW-0808">Transferase</keyword>
<keyword evidence="6 11" id="KW-0328">Glycosyltransferase</keyword>
<dbReference type="InterPro" id="IPR014267">
    <property type="entry name" value="GtfA"/>
</dbReference>
<feature type="domain" description="Glycosyl transferase family 1" evidence="12">
    <location>
        <begin position="311"/>
        <end position="467"/>
    </location>
</feature>
<keyword evidence="4 11" id="KW-1003">Cell membrane</keyword>
<accession>A0A2G3DTG8</accession>
<comment type="function">
    <text evidence="11">Required for polymorphic O-glycosylation of the serine-rich repeat protein in this bacteria. Catalyzes the first step in glycosylation by transferring N-acetylglucosamine from UDP-GlcNAc to serine residues in the substrate protein. Part of the accessory SecA2/SecY2 system specifically required to export serine-rich repeat cell wall proteins usually encoded upstream in the same operon.</text>
</comment>
<comment type="subcellular location">
    <subcellularLocation>
        <location evidence="1 11">Cell membrane</location>
        <topology evidence="11">Peripheral membrane protein</topology>
    </subcellularLocation>
    <subcellularLocation>
        <location evidence="11">Cytoplasm</location>
    </subcellularLocation>
    <text evidence="11">Cell membrane association requires GtfB.</text>
</comment>
<dbReference type="UniPathway" id="UPA00378"/>
<evidence type="ECO:0000256" key="11">
    <source>
        <dbReference type="HAMAP-Rule" id="MF_01472"/>
    </source>
</evidence>
<dbReference type="NCBIfam" id="TIGR02918">
    <property type="entry name" value="accessory Sec system glycosyltransferase GtfA"/>
    <property type="match status" value="1"/>
</dbReference>
<evidence type="ECO:0000256" key="3">
    <source>
        <dbReference type="ARBA" id="ARBA00009481"/>
    </source>
</evidence>
<comment type="catalytic activity">
    <reaction evidence="10 11">
        <text>L-seryl-[protein] + UDP-N-acetyl-alpha-D-glucosamine = 3-O-[N-acetyl-alpha-D-glucosaminyl]-L-seryl-[protein] + UDP + H(+)</text>
        <dbReference type="Rhea" id="RHEA:59872"/>
        <dbReference type="Rhea" id="RHEA-COMP:9863"/>
        <dbReference type="Rhea" id="RHEA-COMP:15471"/>
        <dbReference type="ChEBI" id="CHEBI:15378"/>
        <dbReference type="ChEBI" id="CHEBI:29999"/>
        <dbReference type="ChEBI" id="CHEBI:57705"/>
        <dbReference type="ChEBI" id="CHEBI:58223"/>
        <dbReference type="ChEBI" id="CHEBI:143279"/>
    </reaction>
</comment>
<keyword evidence="8 11" id="KW-0547">Nucleotide-binding</keyword>
<feature type="binding site" evidence="11">
    <location>
        <position position="240"/>
    </location>
    <ligand>
        <name>N-acetyl-D-glucosamine</name>
        <dbReference type="ChEBI" id="CHEBI:506227"/>
    </ligand>
</feature>
<dbReference type="HAMAP" id="MF_01472">
    <property type="entry name" value="GtfA"/>
    <property type="match status" value="1"/>
</dbReference>
<dbReference type="GO" id="GO:0017122">
    <property type="term" value="C:protein N-acetylglucosaminyltransferase complex"/>
    <property type="evidence" value="ECO:0007669"/>
    <property type="project" value="UniProtKB-UniRule"/>
</dbReference>
<evidence type="ECO:0000256" key="9">
    <source>
        <dbReference type="ARBA" id="ARBA00023136"/>
    </source>
</evidence>
<dbReference type="RefSeq" id="WP_099392357.1">
    <property type="nucleotide sequence ID" value="NZ_PDYF01000026.1"/>
</dbReference>
<dbReference type="AlphaFoldDB" id="A0A2G3DTG8"/>
<keyword evidence="9 11" id="KW-0472">Membrane</keyword>
<feature type="binding site" evidence="11">
    <location>
        <begin position="15"/>
        <end position="18"/>
    </location>
    <ligand>
        <name>UDP</name>
        <dbReference type="ChEBI" id="CHEBI:58223"/>
    </ligand>
</feature>
<sequence>MIYNFNLGIGWASSGVEYAQAYRAKIFRKIGAEAKFIFTDMFSRDNLIDMTRNIGFLDEEIIWLYTFFSDYVPEPVTFTIDDLKATLDGRSYTYEREGNIGRLIFEGQGNFYRVYFTDEKQELVHRVEMVSAGCLIRKDYFTSGRIFSEYYGPLDGKAHLYHRRYFNRDGSVAYEEVIDDDVVMYKFSDRIICSKEELIGYMTSRLQLSSEDIVIIDRATGQAQAILENKGQAKVGVVIHADHFSEGATDEDNILWNNYYEYTFSMNRHIDFYVTATENQRKLLIQQFEKYVGVKPTVYTIPVGSLDELKKPSAPRKSHSAITASRLATEKHVDWLVAAVAEARKDIPDISLDIYGKGAASTDLEAQIKKLGAQDYIHLMGQHNLDDVYIKYQAYFSASTSEGFGLTLMEAVGSGLPIIGFDVRYGNKAFIDDGKNGFRIPYSIGMESTRRQKKLVEAIKKLFIDSDMEAFSEHSYKKAKAYLTSEVESKWKEVVNKK</sequence>
<evidence type="ECO:0000256" key="1">
    <source>
        <dbReference type="ARBA" id="ARBA00004236"/>
    </source>
</evidence>
<evidence type="ECO:0000259" key="13">
    <source>
        <dbReference type="Pfam" id="PF22145"/>
    </source>
</evidence>
<evidence type="ECO:0000256" key="7">
    <source>
        <dbReference type="ARBA" id="ARBA00022679"/>
    </source>
</evidence>
<reference evidence="14 15" key="2">
    <citation type="submission" date="2017-10" db="EMBL/GenBank/DDBJ databases">
        <authorList>
            <person name="Banno H."/>
            <person name="Chua N.-H."/>
        </authorList>
    </citation>
    <scope>NUCLEOTIDE SEQUENCE [LARGE SCALE GENOMIC DNA]</scope>
    <source>
        <strain evidence="14 15">JK626</strain>
    </source>
</reference>
<name>A0A2G3DTG8_9FIRM</name>
<protein>
    <recommendedName>
        <fullName evidence="11">UDP-N-acetylglucosamine--peptide N-acetylglucosaminyltransferase GtfA subunit</fullName>
        <ecNumber evidence="11">2.4.1.-</ecNumber>
    </recommendedName>
    <alternativeName>
        <fullName evidence="11">Glycosyltransferase GtfA</fullName>
    </alternativeName>
</protein>
<evidence type="ECO:0000256" key="2">
    <source>
        <dbReference type="ARBA" id="ARBA00004922"/>
    </source>
</evidence>
<evidence type="ECO:0000256" key="4">
    <source>
        <dbReference type="ARBA" id="ARBA00022475"/>
    </source>
</evidence>
<dbReference type="InterPro" id="IPR054396">
    <property type="entry name" value="GtfA_EBD"/>
</dbReference>
<feature type="domain" description="GtfA extended beta-sheet meander" evidence="13">
    <location>
        <begin position="94"/>
        <end position="189"/>
    </location>
</feature>
<dbReference type="GO" id="GO:0016757">
    <property type="term" value="F:glycosyltransferase activity"/>
    <property type="evidence" value="ECO:0007669"/>
    <property type="project" value="UniProtKB-UniRule"/>
</dbReference>
<dbReference type="GO" id="GO:0005737">
    <property type="term" value="C:cytoplasm"/>
    <property type="evidence" value="ECO:0007669"/>
    <property type="project" value="UniProtKB-SubCell"/>
</dbReference>
<dbReference type="EMBL" id="PDYF01000026">
    <property type="protein sequence ID" value="PHU34337.1"/>
    <property type="molecule type" value="Genomic_DNA"/>
</dbReference>
<dbReference type="Proteomes" id="UP000225889">
    <property type="component" value="Unassembled WGS sequence"/>
</dbReference>
<dbReference type="PANTHER" id="PTHR12526">
    <property type="entry name" value="GLYCOSYLTRANSFERASE"/>
    <property type="match status" value="1"/>
</dbReference>
<dbReference type="SUPFAM" id="SSF53756">
    <property type="entry name" value="UDP-Glycosyltransferase/glycogen phosphorylase"/>
    <property type="match status" value="1"/>
</dbReference>
<evidence type="ECO:0000259" key="12">
    <source>
        <dbReference type="Pfam" id="PF00534"/>
    </source>
</evidence>
<evidence type="ECO:0000256" key="5">
    <source>
        <dbReference type="ARBA" id="ARBA00022490"/>
    </source>
</evidence>
<dbReference type="Pfam" id="PF00534">
    <property type="entry name" value="Glycos_transf_1"/>
    <property type="match status" value="1"/>
</dbReference>
<reference evidence="14 15" key="1">
    <citation type="submission" date="2017-10" db="EMBL/GenBank/DDBJ databases">
        <title>Resolving the taxonomy of Roseburia spp., Eubacterium rectale and Agathobacter spp. through phylogenomic analysis.</title>
        <authorList>
            <person name="Sheridan P.O."/>
            <person name="Walker A.W."/>
            <person name="Duncan S.H."/>
            <person name="Scott K.P."/>
            <person name="Toole P.W.O."/>
            <person name="Luis P."/>
            <person name="Flint H.J."/>
        </authorList>
    </citation>
    <scope>NUCLEOTIDE SEQUENCE [LARGE SCALE GENOMIC DNA]</scope>
    <source>
        <strain evidence="14 15">JK626</strain>
    </source>
</reference>
<keyword evidence="5 11" id="KW-0963">Cytoplasm</keyword>
<evidence type="ECO:0000313" key="15">
    <source>
        <dbReference type="Proteomes" id="UP000225889"/>
    </source>
</evidence>
<evidence type="ECO:0000313" key="14">
    <source>
        <dbReference type="EMBL" id="PHU34337.1"/>
    </source>
</evidence>
<comment type="similarity">
    <text evidence="3 11">Belongs to the glycosyltransferase group 1 family. Glycosyltransferase 4 subfamily.</text>
</comment>
<evidence type="ECO:0000256" key="6">
    <source>
        <dbReference type="ARBA" id="ARBA00022676"/>
    </source>
</evidence>
<dbReference type="FunFam" id="3.40.50.2000:FF:000196">
    <property type="entry name" value="UDP-N-acetylglucosamine--peptide N-acetylglucosaminyltransferase GtfA subunit"/>
    <property type="match status" value="1"/>
</dbReference>
<evidence type="ECO:0000256" key="8">
    <source>
        <dbReference type="ARBA" id="ARBA00022741"/>
    </source>
</evidence>
<dbReference type="GO" id="GO:0000166">
    <property type="term" value="F:nucleotide binding"/>
    <property type="evidence" value="ECO:0007669"/>
    <property type="project" value="UniProtKB-KW"/>
</dbReference>